<reference evidence="3" key="1">
    <citation type="submission" date="2017-09" db="EMBL/GenBank/DDBJ databases">
        <title>Depth-based differentiation of microbial function through sediment-hosted aquifers and enrichment of novel symbionts in the deep terrestrial subsurface.</title>
        <authorList>
            <person name="Probst A.J."/>
            <person name="Ladd B."/>
            <person name="Jarett J.K."/>
            <person name="Geller-Mcgrath D.E."/>
            <person name="Sieber C.M.K."/>
            <person name="Emerson J.B."/>
            <person name="Anantharaman K."/>
            <person name="Thomas B.C."/>
            <person name="Malmstrom R."/>
            <person name="Stieglmeier M."/>
            <person name="Klingl A."/>
            <person name="Woyke T."/>
            <person name="Ryan C.M."/>
            <person name="Banfield J.F."/>
        </authorList>
    </citation>
    <scope>NUCLEOTIDE SEQUENCE [LARGE SCALE GENOMIC DNA]</scope>
</reference>
<dbReference type="AlphaFoldDB" id="A0A2H0XC80"/>
<protein>
    <recommendedName>
        <fullName evidence="1">PA14 domain-containing protein</fullName>
    </recommendedName>
</protein>
<dbReference type="InterPro" id="IPR037524">
    <property type="entry name" value="PA14/GLEYA"/>
</dbReference>
<dbReference type="EMBL" id="PEYV01000026">
    <property type="protein sequence ID" value="PIS21708.1"/>
    <property type="molecule type" value="Genomic_DNA"/>
</dbReference>
<evidence type="ECO:0000313" key="2">
    <source>
        <dbReference type="EMBL" id="PIS21708.1"/>
    </source>
</evidence>
<dbReference type="PROSITE" id="PS51820">
    <property type="entry name" value="PA14"/>
    <property type="match status" value="1"/>
</dbReference>
<evidence type="ECO:0000259" key="1">
    <source>
        <dbReference type="PROSITE" id="PS51820"/>
    </source>
</evidence>
<dbReference type="Pfam" id="PF07691">
    <property type="entry name" value="PA14"/>
    <property type="match status" value="1"/>
</dbReference>
<dbReference type="Gene3D" id="3.90.182.10">
    <property type="entry name" value="Toxin - Anthrax Protective Antigen,domain 1"/>
    <property type="match status" value="1"/>
</dbReference>
<name>A0A2H0XC80_UNCKA</name>
<sequence>MPAKKRKVTHRKKRHSSNLLRLFVLFVFSLVALLLSLYSKSTKISKSEAVFLPPVNEISILELKYLPAGPGGTLDSQETGLSFSLSEVRDKINSFSGGLASALMSGTSNIYSTSGPYLNYRILESNEYLIPVPKSTTFKNTASIPYPDNFSMLSNIKDGKSICHYVDQLGVKEVWVWMYHSAKVVPIESNMSMGLSSKNYWNYKTYGDVSNSDKTNDLPTCQRSYTVYEYNYGRGVGEAMENHTHQIESLFSFMDGTVGFIPSVYNANSLSSYTEAQKENMLFRKFTGVGLNGRISNQGCGWTHFPPNARYDYDWNNSLSSNSNCNSWYLGNTAVFISINCASWGCPDSNTGLNFKKWWMQRIPGKENGLNFSGLKIRNWWEFVGDFDKALADGRSLVNWAAEYYQNSEFLGSPTTTKTRSNINFDVGYGRVDPSIPEDNFSVRFKRIVTFDSGNYQFKVLADGGYKVYIDDVLKIDISQTSSVTPNISNFDISAGPHIIKVDYYNRLGKASLKFEYKKGLISVCKLGAVDTVGCNQVGSCRGAYRSCGGDGTWGPCSKVASAEICGDGLDNNCDGVVDDRCPVTTNLTGQVCSSPWTTTTKGCTCVGAARYCNPYYNDGLVTGQRWTRCFPSPENNCQS</sequence>
<evidence type="ECO:0000313" key="3">
    <source>
        <dbReference type="Proteomes" id="UP000231098"/>
    </source>
</evidence>
<dbReference type="SUPFAM" id="SSF56988">
    <property type="entry name" value="Anthrax protective antigen"/>
    <property type="match status" value="1"/>
</dbReference>
<gene>
    <name evidence="2" type="ORF">COT51_01420</name>
</gene>
<dbReference type="SMART" id="SM00758">
    <property type="entry name" value="PA14"/>
    <property type="match status" value="1"/>
</dbReference>
<organism evidence="2 3">
    <name type="scientific">candidate division WWE3 bacterium CG08_land_8_20_14_0_20_41_15</name>
    <dbReference type="NCBI Taxonomy" id="1975086"/>
    <lineage>
        <taxon>Bacteria</taxon>
        <taxon>Katanobacteria</taxon>
    </lineage>
</organism>
<feature type="domain" description="PA14" evidence="1">
    <location>
        <begin position="395"/>
        <end position="531"/>
    </location>
</feature>
<accession>A0A2H0XC80</accession>
<proteinExistence type="predicted"/>
<comment type="caution">
    <text evidence="2">The sequence shown here is derived from an EMBL/GenBank/DDBJ whole genome shotgun (WGS) entry which is preliminary data.</text>
</comment>
<dbReference type="InterPro" id="IPR011658">
    <property type="entry name" value="PA14_dom"/>
</dbReference>
<dbReference type="Proteomes" id="UP000231098">
    <property type="component" value="Unassembled WGS sequence"/>
</dbReference>